<proteinExistence type="predicted"/>
<keyword evidence="1" id="KW-0812">Transmembrane</keyword>
<accession>A0A2K8L506</accession>
<sequence length="32" mass="3515">MVEFKNLMKHPMVAGTILYLAVFITHAPTGAI</sequence>
<name>A0A2K8L506_9PROT</name>
<reference evidence="2 3" key="1">
    <citation type="submission" date="2016-12" db="EMBL/GenBank/DDBJ databases">
        <title>Isolation and genomic insights into novel planktonic Zetaproteobacteria from stratified waters of the Chesapeake Bay.</title>
        <authorList>
            <person name="McAllister S.M."/>
            <person name="Kato S."/>
            <person name="Chan C.S."/>
            <person name="Chiu B.K."/>
            <person name="Field E.K."/>
        </authorList>
    </citation>
    <scope>NUCLEOTIDE SEQUENCE [LARGE SCALE GENOMIC DNA]</scope>
    <source>
        <strain evidence="2 3">CP-8</strain>
    </source>
</reference>
<dbReference type="KEGG" id="mfn:Ga0123462_1542"/>
<keyword evidence="1" id="KW-0472">Membrane</keyword>
<keyword evidence="1" id="KW-1133">Transmembrane helix</keyword>
<gene>
    <name evidence="2" type="ORF">Ga0123462_1542</name>
</gene>
<evidence type="ECO:0000313" key="2">
    <source>
        <dbReference type="EMBL" id="ATX82405.1"/>
    </source>
</evidence>
<keyword evidence="3" id="KW-1185">Reference proteome</keyword>
<dbReference type="EMBL" id="CP018800">
    <property type="protein sequence ID" value="ATX82405.1"/>
    <property type="molecule type" value="Genomic_DNA"/>
</dbReference>
<feature type="transmembrane region" description="Helical" evidence="1">
    <location>
        <begin position="12"/>
        <end position="31"/>
    </location>
</feature>
<evidence type="ECO:0000313" key="3">
    <source>
        <dbReference type="Proteomes" id="UP000231637"/>
    </source>
</evidence>
<organism evidence="2 3">
    <name type="scientific">Mariprofundus ferrinatatus</name>
    <dbReference type="NCBI Taxonomy" id="1921087"/>
    <lineage>
        <taxon>Bacteria</taxon>
        <taxon>Pseudomonadati</taxon>
        <taxon>Pseudomonadota</taxon>
        <taxon>Candidatius Mariprofundia</taxon>
        <taxon>Mariprofundales</taxon>
        <taxon>Mariprofundaceae</taxon>
        <taxon>Mariprofundus</taxon>
    </lineage>
</organism>
<dbReference type="Proteomes" id="UP000231637">
    <property type="component" value="Chromosome"/>
</dbReference>
<protein>
    <submittedName>
        <fullName evidence="2">Uncharacterized protein</fullName>
    </submittedName>
</protein>
<evidence type="ECO:0000256" key="1">
    <source>
        <dbReference type="SAM" id="Phobius"/>
    </source>
</evidence>
<dbReference type="AlphaFoldDB" id="A0A2K8L506"/>